<proteinExistence type="predicted"/>
<gene>
    <name evidence="2" type="ORF">GRF59_18980</name>
</gene>
<feature type="region of interest" description="Disordered" evidence="1">
    <location>
        <begin position="37"/>
        <end position="82"/>
    </location>
</feature>
<evidence type="ECO:0000313" key="2">
    <source>
        <dbReference type="EMBL" id="MWV45702.1"/>
    </source>
</evidence>
<dbReference type="EMBL" id="WUBI01000003">
    <property type="protein sequence ID" value="MWV45702.1"/>
    <property type="molecule type" value="Genomic_DNA"/>
</dbReference>
<sequence length="297" mass="33162">MKRNGFWKQEGQRARRYVLAVAAIVTLLFTTSLSNPAKMSADEQQETRQTNQNETPPVSGKPSDSKQGPSADDPESMSKQPAVQCGVLKLEQSSEKRIKQIPLYCISGKFYGEYIPSNLPHKELPVIQGISLPSSDSTRWGAYLLNESSTYGYLMLAPRHWEVTLADTGMDGSVKIEMRDPADPGIHMTYLDVGPCMGCAIGKIGSLFPAKKKWAEEQGFAEDTPVFKSRVELNEHIVQYRLKKDAEAYETYGAAFQYLGQSNAMFTMLEIEVPAEKAQDAQTMLDFYTRNPGTFVY</sequence>
<dbReference type="Proteomes" id="UP000460318">
    <property type="component" value="Unassembled WGS sequence"/>
</dbReference>
<reference evidence="2 3" key="1">
    <citation type="submission" date="2019-12" db="EMBL/GenBank/DDBJ databases">
        <title>Paenibacillus sp. nov., an endophytic bacterium isolated from the stem of Dendrobium.</title>
        <authorList>
            <person name="Zhao R."/>
        </authorList>
    </citation>
    <scope>NUCLEOTIDE SEQUENCE [LARGE SCALE GENOMIC DNA]</scope>
    <source>
        <strain evidence="2 3">HJL G12</strain>
    </source>
</reference>
<accession>A0A7X3IKM3</accession>
<keyword evidence="3" id="KW-1185">Reference proteome</keyword>
<evidence type="ECO:0000313" key="3">
    <source>
        <dbReference type="Proteomes" id="UP000460318"/>
    </source>
</evidence>
<protein>
    <submittedName>
        <fullName evidence="2">DUF4850 domain-containing protein</fullName>
    </submittedName>
</protein>
<organism evidence="2 3">
    <name type="scientific">Paenibacillus dendrobii</name>
    <dbReference type="NCBI Taxonomy" id="2691084"/>
    <lineage>
        <taxon>Bacteria</taxon>
        <taxon>Bacillati</taxon>
        <taxon>Bacillota</taxon>
        <taxon>Bacilli</taxon>
        <taxon>Bacillales</taxon>
        <taxon>Paenibacillaceae</taxon>
        <taxon>Paenibacillus</taxon>
    </lineage>
</organism>
<comment type="caution">
    <text evidence="2">The sequence shown here is derived from an EMBL/GenBank/DDBJ whole genome shotgun (WGS) entry which is preliminary data.</text>
</comment>
<evidence type="ECO:0000256" key="1">
    <source>
        <dbReference type="SAM" id="MobiDB-lite"/>
    </source>
</evidence>
<dbReference type="AlphaFoldDB" id="A0A7X3IKM3"/>
<dbReference type="InterPro" id="IPR032322">
    <property type="entry name" value="DUF4850"/>
</dbReference>
<name>A0A7X3IKM3_9BACL</name>
<dbReference type="Pfam" id="PF16142">
    <property type="entry name" value="DUF4850"/>
    <property type="match status" value="1"/>
</dbReference>